<protein>
    <submittedName>
        <fullName evidence="1">Uncharacterized protein</fullName>
    </submittedName>
</protein>
<organism evidence="1 2">
    <name type="scientific">Acidovorax kalamii</name>
    <dbReference type="NCBI Taxonomy" id="2004485"/>
    <lineage>
        <taxon>Bacteria</taxon>
        <taxon>Pseudomonadati</taxon>
        <taxon>Pseudomonadota</taxon>
        <taxon>Betaproteobacteria</taxon>
        <taxon>Burkholderiales</taxon>
        <taxon>Comamonadaceae</taxon>
        <taxon>Acidovorax</taxon>
    </lineage>
</organism>
<accession>A0A235ENB6</accession>
<gene>
    <name evidence="1" type="ORF">CBY09_10890</name>
</gene>
<dbReference type="Proteomes" id="UP000215441">
    <property type="component" value="Unassembled WGS sequence"/>
</dbReference>
<sequence length="230" mass="26221">MKNFDEMPFGQIEPTKSASLAAMPRYSNRVYTRTAPQGGIVVRNKESYPALIREAFWNAHNGDMFAPFRPPVLEALAAEYRKGSAHWLAFSEWFKFANNRVPLNDLDRAMRAMHSTVEVDESGYYETEENYSVLIGAALAAAEAGDDFAPFERRVLEALISLWMRDEDHPRFVGRSFERANKNIRWSKLKRTLERTVFMLLGTPQAVGLTMLADYIWDRPAGDALKPSVH</sequence>
<keyword evidence="2" id="KW-1185">Reference proteome</keyword>
<dbReference type="AlphaFoldDB" id="A0A235ENB6"/>
<dbReference type="EMBL" id="NOIG01000006">
    <property type="protein sequence ID" value="OYD50536.1"/>
    <property type="molecule type" value="Genomic_DNA"/>
</dbReference>
<evidence type="ECO:0000313" key="2">
    <source>
        <dbReference type="Proteomes" id="UP000215441"/>
    </source>
</evidence>
<evidence type="ECO:0000313" key="1">
    <source>
        <dbReference type="EMBL" id="OYD50536.1"/>
    </source>
</evidence>
<comment type="caution">
    <text evidence="1">The sequence shown here is derived from an EMBL/GenBank/DDBJ whole genome shotgun (WGS) entry which is preliminary data.</text>
</comment>
<proteinExistence type="predicted"/>
<reference evidence="1 2" key="1">
    <citation type="submission" date="2017-07" db="EMBL/GenBank/DDBJ databases">
        <title>Acidovorax KNDSW TSA 6 genome sequence and assembly.</title>
        <authorList>
            <person name="Mayilraj S."/>
        </authorList>
    </citation>
    <scope>NUCLEOTIDE SEQUENCE [LARGE SCALE GENOMIC DNA]</scope>
    <source>
        <strain evidence="1 2">KNDSW-TSA6</strain>
    </source>
</reference>
<name>A0A235ENB6_9BURK</name>
<dbReference type="RefSeq" id="WP_094289339.1">
    <property type="nucleotide sequence ID" value="NZ_NOIG01000006.1"/>
</dbReference>